<organism evidence="1 2">
    <name type="scientific">Molossus molossus</name>
    <name type="common">Pallas' mastiff bat</name>
    <name type="synonym">Vespertilio molossus</name>
    <dbReference type="NCBI Taxonomy" id="27622"/>
    <lineage>
        <taxon>Eukaryota</taxon>
        <taxon>Metazoa</taxon>
        <taxon>Chordata</taxon>
        <taxon>Craniata</taxon>
        <taxon>Vertebrata</taxon>
        <taxon>Euteleostomi</taxon>
        <taxon>Mammalia</taxon>
        <taxon>Eutheria</taxon>
        <taxon>Laurasiatheria</taxon>
        <taxon>Chiroptera</taxon>
        <taxon>Yangochiroptera</taxon>
        <taxon>Molossidae</taxon>
        <taxon>Molossus</taxon>
    </lineage>
</organism>
<accession>A0A7J8IZ77</accession>
<sequence length="144" mass="16387">MCLCCPLFHLQSPRSWILSSVSTQSVHLEKCPRRFNKCFPQPQPYFPSSGNHFTKKLVFPLPNVTAQKVIVRNVWFVRGSWVRAFIRGPRSPELCPWRADGQRAGSIIFTASFSGHVPIQMRKNGNGISSAQFCCCRILFIVFV</sequence>
<comment type="caution">
    <text evidence="1">The sequence shown here is derived from an EMBL/GenBank/DDBJ whole genome shotgun (WGS) entry which is preliminary data.</text>
</comment>
<proteinExistence type="predicted"/>
<dbReference type="Proteomes" id="UP000550707">
    <property type="component" value="Unassembled WGS sequence"/>
</dbReference>
<dbReference type="InParanoid" id="A0A7J8IZ77"/>
<keyword evidence="2" id="KW-1185">Reference proteome</keyword>
<dbReference type="AlphaFoldDB" id="A0A7J8IZ77"/>
<evidence type="ECO:0000313" key="2">
    <source>
        <dbReference type="Proteomes" id="UP000550707"/>
    </source>
</evidence>
<dbReference type="EMBL" id="JACASF010000003">
    <property type="protein sequence ID" value="KAF6489946.1"/>
    <property type="molecule type" value="Genomic_DNA"/>
</dbReference>
<evidence type="ECO:0000313" key="1">
    <source>
        <dbReference type="EMBL" id="KAF6489946.1"/>
    </source>
</evidence>
<gene>
    <name evidence="1" type="ORF">HJG59_010336</name>
</gene>
<reference evidence="1 2" key="1">
    <citation type="journal article" date="2020" name="Nature">
        <title>Six reference-quality genomes reveal evolution of bat adaptations.</title>
        <authorList>
            <person name="Jebb D."/>
            <person name="Huang Z."/>
            <person name="Pippel M."/>
            <person name="Hughes G.M."/>
            <person name="Lavrichenko K."/>
            <person name="Devanna P."/>
            <person name="Winkler S."/>
            <person name="Jermiin L.S."/>
            <person name="Skirmuntt E.C."/>
            <person name="Katzourakis A."/>
            <person name="Burkitt-Gray L."/>
            <person name="Ray D.A."/>
            <person name="Sullivan K.A.M."/>
            <person name="Roscito J.G."/>
            <person name="Kirilenko B.M."/>
            <person name="Davalos L.M."/>
            <person name="Corthals A.P."/>
            <person name="Power M.L."/>
            <person name="Jones G."/>
            <person name="Ransome R.D."/>
            <person name="Dechmann D.K.N."/>
            <person name="Locatelli A.G."/>
            <person name="Puechmaille S.J."/>
            <person name="Fedrigo O."/>
            <person name="Jarvis E.D."/>
            <person name="Hiller M."/>
            <person name="Vernes S.C."/>
            <person name="Myers E.W."/>
            <person name="Teeling E.C."/>
        </authorList>
    </citation>
    <scope>NUCLEOTIDE SEQUENCE [LARGE SCALE GENOMIC DNA]</scope>
    <source>
        <strain evidence="1">MMolMol1</strain>
        <tissue evidence="1">Muscle</tissue>
    </source>
</reference>
<name>A0A7J8IZ77_MOLMO</name>
<protein>
    <submittedName>
        <fullName evidence="1">Uncharacterized protein</fullName>
    </submittedName>
</protein>